<feature type="compositionally biased region" description="Basic and acidic residues" evidence="7">
    <location>
        <begin position="256"/>
        <end position="267"/>
    </location>
</feature>
<dbReference type="RefSeq" id="WP_337794650.1">
    <property type="nucleotide sequence ID" value="NZ_JACCAB010000001.1"/>
</dbReference>
<dbReference type="PANTHER" id="PTHR11931">
    <property type="entry name" value="PHOSPHOGLYCERATE MUTASE"/>
    <property type="match status" value="1"/>
</dbReference>
<dbReference type="InterPro" id="IPR029033">
    <property type="entry name" value="His_PPase_superfam"/>
</dbReference>
<feature type="active site" description="Tele-phosphohistidine intermediate" evidence="5">
    <location>
        <position position="32"/>
    </location>
</feature>
<protein>
    <recommendedName>
        <fullName evidence="2">phosphoglycerate mutase (2,3-diphosphoglycerate-dependent)</fullName>
        <ecNumber evidence="2">5.4.2.11</ecNumber>
    </recommendedName>
</protein>
<dbReference type="GO" id="GO:0006096">
    <property type="term" value="P:glycolytic process"/>
    <property type="evidence" value="ECO:0007669"/>
    <property type="project" value="UniProtKB-KW"/>
</dbReference>
<evidence type="ECO:0000256" key="4">
    <source>
        <dbReference type="ARBA" id="ARBA00023235"/>
    </source>
</evidence>
<evidence type="ECO:0000256" key="6">
    <source>
        <dbReference type="PIRSR" id="PIRSR613078-2"/>
    </source>
</evidence>
<reference evidence="8 9" key="1">
    <citation type="submission" date="2020-07" db="EMBL/GenBank/DDBJ databases">
        <title>Sequencing the genomes of 1000 actinobacteria strains.</title>
        <authorList>
            <person name="Klenk H.-P."/>
        </authorList>
    </citation>
    <scope>NUCLEOTIDE SEQUENCE [LARGE SCALE GENOMIC DNA]</scope>
    <source>
        <strain evidence="8 9">DSM 23987</strain>
    </source>
</reference>
<evidence type="ECO:0000313" key="9">
    <source>
        <dbReference type="Proteomes" id="UP000573599"/>
    </source>
</evidence>
<evidence type="ECO:0000313" key="8">
    <source>
        <dbReference type="EMBL" id="NYG05810.1"/>
    </source>
</evidence>
<sequence length="267" mass="28951">MHHHQRGDVPEEGSHVLDIQRLGPASLVLVRHGESIGNLADAKARQAGQSRLDLHERDADVPLSDTGREQAQALGRHVADLPATARPTAVVSSPYRRSADTARLALDTAGSTVPVLHDERLRERELGVFDGLTGTGIRAEYASEAQRREHLGKFYYRPPGGESWCDVALRVRSFLRDVGAEPTTDRLWVFTHQAVISCFRYVLEGMDEAAVLELDRTVAVPNASTTTYRRGPSGVPELVHYASSGAVEAAGAPSTHEPEHAGRGSTS</sequence>
<evidence type="ECO:0000256" key="5">
    <source>
        <dbReference type="PIRSR" id="PIRSR613078-1"/>
    </source>
</evidence>
<dbReference type="AlphaFoldDB" id="A0A852WB02"/>
<dbReference type="EMBL" id="JACCAB010000001">
    <property type="protein sequence ID" value="NYG05810.1"/>
    <property type="molecule type" value="Genomic_DNA"/>
</dbReference>
<evidence type="ECO:0000256" key="3">
    <source>
        <dbReference type="ARBA" id="ARBA00023152"/>
    </source>
</evidence>
<dbReference type="Proteomes" id="UP000573599">
    <property type="component" value="Unassembled WGS sequence"/>
</dbReference>
<evidence type="ECO:0000256" key="7">
    <source>
        <dbReference type="SAM" id="MobiDB-lite"/>
    </source>
</evidence>
<evidence type="ECO:0000256" key="2">
    <source>
        <dbReference type="ARBA" id="ARBA00012028"/>
    </source>
</evidence>
<dbReference type="SMART" id="SM00855">
    <property type="entry name" value="PGAM"/>
    <property type="match status" value="1"/>
</dbReference>
<accession>A0A852WB02</accession>
<comment type="similarity">
    <text evidence="1">Belongs to the phosphoglycerate mutase family. BPG-dependent PGAM subfamily.</text>
</comment>
<dbReference type="EC" id="5.4.2.11" evidence="2"/>
<keyword evidence="3" id="KW-0324">Glycolysis</keyword>
<dbReference type="CDD" id="cd07067">
    <property type="entry name" value="HP_PGM_like"/>
    <property type="match status" value="1"/>
</dbReference>
<evidence type="ECO:0000256" key="1">
    <source>
        <dbReference type="ARBA" id="ARBA00006717"/>
    </source>
</evidence>
<dbReference type="InterPro" id="IPR001345">
    <property type="entry name" value="PG/BPGM_mutase_AS"/>
</dbReference>
<dbReference type="GO" id="GO:0004619">
    <property type="term" value="F:phosphoglycerate mutase activity"/>
    <property type="evidence" value="ECO:0007669"/>
    <property type="project" value="UniProtKB-EC"/>
</dbReference>
<dbReference type="SUPFAM" id="SSF53254">
    <property type="entry name" value="Phosphoglycerate mutase-like"/>
    <property type="match status" value="1"/>
</dbReference>
<dbReference type="InterPro" id="IPR013078">
    <property type="entry name" value="His_Pase_superF_clade-1"/>
</dbReference>
<dbReference type="InterPro" id="IPR005952">
    <property type="entry name" value="Phosphogly_mut1"/>
</dbReference>
<organism evidence="8 9">
    <name type="scientific">Pedococcus badiiscoriae</name>
    <dbReference type="NCBI Taxonomy" id="642776"/>
    <lineage>
        <taxon>Bacteria</taxon>
        <taxon>Bacillati</taxon>
        <taxon>Actinomycetota</taxon>
        <taxon>Actinomycetes</taxon>
        <taxon>Micrococcales</taxon>
        <taxon>Intrasporangiaceae</taxon>
        <taxon>Pedococcus</taxon>
    </lineage>
</organism>
<dbReference type="Pfam" id="PF00300">
    <property type="entry name" value="His_Phos_1"/>
    <property type="match status" value="1"/>
</dbReference>
<comment type="caution">
    <text evidence="8">The sequence shown here is derived from an EMBL/GenBank/DDBJ whole genome shotgun (WGS) entry which is preliminary data.</text>
</comment>
<proteinExistence type="inferred from homology"/>
<feature type="binding site" evidence="6">
    <location>
        <position position="97"/>
    </location>
    <ligand>
        <name>substrate</name>
    </ligand>
</feature>
<feature type="region of interest" description="Disordered" evidence="7">
    <location>
        <begin position="246"/>
        <end position="267"/>
    </location>
</feature>
<feature type="binding site" evidence="6">
    <location>
        <begin position="31"/>
        <end position="38"/>
    </location>
    <ligand>
        <name>substrate</name>
    </ligand>
</feature>
<keyword evidence="9" id="KW-1185">Reference proteome</keyword>
<name>A0A852WB02_9MICO</name>
<feature type="active site" description="Proton donor/acceptor" evidence="5">
    <location>
        <position position="123"/>
    </location>
</feature>
<gene>
    <name evidence="8" type="ORF">BJ986_000297</name>
</gene>
<keyword evidence="4" id="KW-0413">Isomerase</keyword>
<dbReference type="PROSITE" id="PS00175">
    <property type="entry name" value="PG_MUTASE"/>
    <property type="match status" value="1"/>
</dbReference>
<dbReference type="Gene3D" id="3.40.50.1240">
    <property type="entry name" value="Phosphoglycerate mutase-like"/>
    <property type="match status" value="1"/>
</dbReference>